<dbReference type="PANTHER" id="PTHR33886">
    <property type="entry name" value="UNSATURATED RHAMNOGALACTURONAN HYDROLASE (EUROFUNG)"/>
    <property type="match status" value="1"/>
</dbReference>
<organism evidence="2 3">
    <name type="scientific">Haloferula luteola</name>
    <dbReference type="NCBI Taxonomy" id="595692"/>
    <lineage>
        <taxon>Bacteria</taxon>
        <taxon>Pseudomonadati</taxon>
        <taxon>Verrucomicrobiota</taxon>
        <taxon>Verrucomicrobiia</taxon>
        <taxon>Verrucomicrobiales</taxon>
        <taxon>Verrucomicrobiaceae</taxon>
        <taxon>Haloferula</taxon>
    </lineage>
</organism>
<dbReference type="InterPro" id="IPR008928">
    <property type="entry name" value="6-hairpin_glycosidase_sf"/>
</dbReference>
<dbReference type="GO" id="GO:0016787">
    <property type="term" value="F:hydrolase activity"/>
    <property type="evidence" value="ECO:0007669"/>
    <property type="project" value="UniProtKB-KW"/>
</dbReference>
<sequence>MRCLSWMVLAWTGWMLGIGKAGPLDHWPQGAEPSKVGKTLAEDFLTREFRYQTQPAKAHLGVIYPEICAWYGALALAHEAEDPELSAALIAKFEPYVSGDLAQHINRSAHVDYRMFGTLPLEIFTMNGDPRCLELGLSFANAQWETTTEDGITTEARYWIDDMYMIPILQVQAYRASGKIDYLHHASRALRAYLAKLQQPNGLFYHGPDSRFYWGRGNGWVAVGLAEVLRSMPQNDPDRAELLLGYRTMMAALLACQAESGRWRQLLDDPESWEETSGTGMFTFAFATGVKNQWLDAEVYGPAARKAWLALVEDLEPNGQLRGVCIGTDKGPSREFYLERPRATGDLHGQAAMLWAAAELTR</sequence>
<keyword evidence="3" id="KW-1185">Reference proteome</keyword>
<evidence type="ECO:0000256" key="1">
    <source>
        <dbReference type="ARBA" id="ARBA00022801"/>
    </source>
</evidence>
<gene>
    <name evidence="2" type="ORF">HNR46_002369</name>
</gene>
<keyword evidence="1 2" id="KW-0378">Hydrolase</keyword>
<dbReference type="InterPro" id="IPR012341">
    <property type="entry name" value="6hp_glycosidase-like_sf"/>
</dbReference>
<dbReference type="InterPro" id="IPR052043">
    <property type="entry name" value="PolySaccharide_Degr_Enz"/>
</dbReference>
<protein>
    <submittedName>
        <fullName evidence="2">Rhamnogalacturonyl hydrolase YesR</fullName>
    </submittedName>
</protein>
<dbReference type="GO" id="GO:0005975">
    <property type="term" value="P:carbohydrate metabolic process"/>
    <property type="evidence" value="ECO:0007669"/>
    <property type="project" value="InterPro"/>
</dbReference>
<reference evidence="2 3" key="1">
    <citation type="submission" date="2020-08" db="EMBL/GenBank/DDBJ databases">
        <title>Genomic Encyclopedia of Type Strains, Phase IV (KMG-IV): sequencing the most valuable type-strain genomes for metagenomic binning, comparative biology and taxonomic classification.</title>
        <authorList>
            <person name="Goeker M."/>
        </authorList>
    </citation>
    <scope>NUCLEOTIDE SEQUENCE [LARGE SCALE GENOMIC DNA]</scope>
    <source>
        <strain evidence="2 3">YC6886</strain>
    </source>
</reference>
<dbReference type="Proteomes" id="UP000557717">
    <property type="component" value="Unassembled WGS sequence"/>
</dbReference>
<comment type="caution">
    <text evidence="2">The sequence shown here is derived from an EMBL/GenBank/DDBJ whole genome shotgun (WGS) entry which is preliminary data.</text>
</comment>
<dbReference type="InterPro" id="IPR010905">
    <property type="entry name" value="Glyco_hydro_88"/>
</dbReference>
<dbReference type="RefSeq" id="WP_184018888.1">
    <property type="nucleotide sequence ID" value="NZ_JACHFD010000010.1"/>
</dbReference>
<dbReference type="PANTHER" id="PTHR33886:SF8">
    <property type="entry name" value="UNSATURATED RHAMNOGALACTURONAN HYDROLASE (EUROFUNG)"/>
    <property type="match status" value="1"/>
</dbReference>
<dbReference type="Pfam" id="PF07470">
    <property type="entry name" value="Glyco_hydro_88"/>
    <property type="match status" value="1"/>
</dbReference>
<evidence type="ECO:0000313" key="2">
    <source>
        <dbReference type="EMBL" id="MBB5352128.1"/>
    </source>
</evidence>
<proteinExistence type="predicted"/>
<dbReference type="AlphaFoldDB" id="A0A840VBS6"/>
<dbReference type="SUPFAM" id="SSF48208">
    <property type="entry name" value="Six-hairpin glycosidases"/>
    <property type="match status" value="1"/>
</dbReference>
<dbReference type="EMBL" id="JACHFD010000010">
    <property type="protein sequence ID" value="MBB5352128.1"/>
    <property type="molecule type" value="Genomic_DNA"/>
</dbReference>
<dbReference type="Gene3D" id="1.50.10.10">
    <property type="match status" value="1"/>
</dbReference>
<accession>A0A840VBS6</accession>
<name>A0A840VBS6_9BACT</name>
<evidence type="ECO:0000313" key="3">
    <source>
        <dbReference type="Proteomes" id="UP000557717"/>
    </source>
</evidence>